<dbReference type="SUPFAM" id="SSF51395">
    <property type="entry name" value="FMN-linked oxidoreductases"/>
    <property type="match status" value="1"/>
</dbReference>
<dbReference type="InterPro" id="IPR001155">
    <property type="entry name" value="OxRdtase_FMN_N"/>
</dbReference>
<dbReference type="Gene3D" id="3.20.20.70">
    <property type="entry name" value="Aldolase class I"/>
    <property type="match status" value="1"/>
</dbReference>
<dbReference type="OrthoDB" id="72788at2759"/>
<feature type="domain" description="NADH:flavin oxidoreductase/NADH oxidase N-terminal" evidence="6">
    <location>
        <begin position="37"/>
        <end position="377"/>
    </location>
</feature>
<proteinExistence type="predicted"/>
<evidence type="ECO:0000313" key="8">
    <source>
        <dbReference type="Proteomes" id="UP000724874"/>
    </source>
</evidence>
<evidence type="ECO:0000259" key="6">
    <source>
        <dbReference type="Pfam" id="PF00724"/>
    </source>
</evidence>
<dbReference type="Pfam" id="PF00724">
    <property type="entry name" value="Oxidored_FMN"/>
    <property type="match status" value="1"/>
</dbReference>
<evidence type="ECO:0000256" key="1">
    <source>
        <dbReference type="ARBA" id="ARBA00001917"/>
    </source>
</evidence>
<protein>
    <recommendedName>
        <fullName evidence="6">NADH:flavin oxidoreductase/NADH oxidase N-terminal domain-containing protein</fullName>
    </recommendedName>
</protein>
<keyword evidence="5" id="KW-0560">Oxidoreductase</keyword>
<organism evidence="7 8">
    <name type="scientific">Gymnopilus junonius</name>
    <name type="common">Spectacular rustgill mushroom</name>
    <name type="synonym">Gymnopilus spectabilis subsp. junonius</name>
    <dbReference type="NCBI Taxonomy" id="109634"/>
    <lineage>
        <taxon>Eukaryota</taxon>
        <taxon>Fungi</taxon>
        <taxon>Dikarya</taxon>
        <taxon>Basidiomycota</taxon>
        <taxon>Agaricomycotina</taxon>
        <taxon>Agaricomycetes</taxon>
        <taxon>Agaricomycetidae</taxon>
        <taxon>Agaricales</taxon>
        <taxon>Agaricineae</taxon>
        <taxon>Hymenogastraceae</taxon>
        <taxon>Gymnopilus</taxon>
    </lineage>
</organism>
<evidence type="ECO:0000256" key="5">
    <source>
        <dbReference type="ARBA" id="ARBA00023002"/>
    </source>
</evidence>
<dbReference type="GO" id="GO:0050661">
    <property type="term" value="F:NADP binding"/>
    <property type="evidence" value="ECO:0007669"/>
    <property type="project" value="InterPro"/>
</dbReference>
<evidence type="ECO:0000256" key="4">
    <source>
        <dbReference type="ARBA" id="ARBA00022857"/>
    </source>
</evidence>
<dbReference type="PANTHER" id="PTHR43303">
    <property type="entry name" value="NADPH DEHYDROGENASE C23G7.10C-RELATED"/>
    <property type="match status" value="1"/>
</dbReference>
<accession>A0A9P5TTK5</accession>
<comment type="cofactor">
    <cofactor evidence="1">
        <name>FMN</name>
        <dbReference type="ChEBI" id="CHEBI:58210"/>
    </cofactor>
</comment>
<dbReference type="InterPro" id="IPR044152">
    <property type="entry name" value="YqjM-like"/>
</dbReference>
<keyword evidence="3" id="KW-0288">FMN</keyword>
<gene>
    <name evidence="7" type="ORF">CPB84DRAFT_1833855</name>
</gene>
<keyword evidence="4" id="KW-0521">NADP</keyword>
<keyword evidence="2" id="KW-0285">Flavoprotein</keyword>
<dbReference type="InterPro" id="IPR013785">
    <property type="entry name" value="Aldolase_TIM"/>
</dbReference>
<evidence type="ECO:0000256" key="2">
    <source>
        <dbReference type="ARBA" id="ARBA00022630"/>
    </source>
</evidence>
<name>A0A9P5TTK5_GYMJU</name>
<dbReference type="AlphaFoldDB" id="A0A9P5TTK5"/>
<evidence type="ECO:0000256" key="3">
    <source>
        <dbReference type="ARBA" id="ARBA00022643"/>
    </source>
</evidence>
<dbReference type="GO" id="GO:0003959">
    <property type="term" value="F:NADPH dehydrogenase activity"/>
    <property type="evidence" value="ECO:0007669"/>
    <property type="project" value="InterPro"/>
</dbReference>
<reference evidence="7" key="1">
    <citation type="submission" date="2020-11" db="EMBL/GenBank/DDBJ databases">
        <authorList>
            <consortium name="DOE Joint Genome Institute"/>
            <person name="Ahrendt S."/>
            <person name="Riley R."/>
            <person name="Andreopoulos W."/>
            <person name="LaButti K."/>
            <person name="Pangilinan J."/>
            <person name="Ruiz-duenas F.J."/>
            <person name="Barrasa J.M."/>
            <person name="Sanchez-Garcia M."/>
            <person name="Camarero S."/>
            <person name="Miyauchi S."/>
            <person name="Serrano A."/>
            <person name="Linde D."/>
            <person name="Babiker R."/>
            <person name="Drula E."/>
            <person name="Ayuso-Fernandez I."/>
            <person name="Pacheco R."/>
            <person name="Padilla G."/>
            <person name="Ferreira P."/>
            <person name="Barriuso J."/>
            <person name="Kellner H."/>
            <person name="Castanera R."/>
            <person name="Alfaro M."/>
            <person name="Ramirez L."/>
            <person name="Pisabarro A.G."/>
            <person name="Kuo A."/>
            <person name="Tritt A."/>
            <person name="Lipzen A."/>
            <person name="He G."/>
            <person name="Yan M."/>
            <person name="Ng V."/>
            <person name="Cullen D."/>
            <person name="Martin F."/>
            <person name="Rosso M.-N."/>
            <person name="Henrissat B."/>
            <person name="Hibbett D."/>
            <person name="Martinez A.T."/>
            <person name="Grigoriev I.V."/>
        </authorList>
    </citation>
    <scope>NUCLEOTIDE SEQUENCE</scope>
    <source>
        <strain evidence="7">AH 44721</strain>
    </source>
</reference>
<dbReference type="PANTHER" id="PTHR43303:SF4">
    <property type="entry name" value="NADPH DEHYDROGENASE C23G7.10C-RELATED"/>
    <property type="match status" value="1"/>
</dbReference>
<sequence length="429" mass="46216">MSNVNVPAPGAPYFTPLQNPPAGTAVVPQRSGKAIPKLFQPLKIRGVEFQNRIFLSPLCQYSSKDGIVTPWALAHLGGIVSRGPGLTFTEASAVVPEGRITPEDAGIWSEEQAKAWKPIVDFAHSQNQKIGIQLAHAGRKASNIAPWLDGPVLAGTELGGWPEDVWGPSDIPFHPTYAQPKPLTKEGIKRVVNAFADAAKRAVETGFDVIEIHGAHGYLISSFLSPTSNNRTDEYGGSFENRIRLAIDVVDAVRAVIPKDVPLFLRISGTEWLEEVAPTEPSWKPEDTVRLAPILAEHGVDLLDVSAGGNNSRQKIRPGPEYQVPFAAAVKSAVGSKLLVGSVGGLYEGKTAAGVVESGRADVVFVGRMFQKNPGQVWTMADDIGVDLHVAHQIGWGFAGRGQRGLGTIKKEKEANLYKIQIRTDRLTE</sequence>
<dbReference type="GO" id="GO:0010181">
    <property type="term" value="F:FMN binding"/>
    <property type="evidence" value="ECO:0007669"/>
    <property type="project" value="InterPro"/>
</dbReference>
<evidence type="ECO:0000313" key="7">
    <source>
        <dbReference type="EMBL" id="KAF8911015.1"/>
    </source>
</evidence>
<dbReference type="Proteomes" id="UP000724874">
    <property type="component" value="Unassembled WGS sequence"/>
</dbReference>
<dbReference type="EMBL" id="JADNYJ010000005">
    <property type="protein sequence ID" value="KAF8911015.1"/>
    <property type="molecule type" value="Genomic_DNA"/>
</dbReference>
<keyword evidence="8" id="KW-1185">Reference proteome</keyword>
<comment type="caution">
    <text evidence="7">The sequence shown here is derived from an EMBL/GenBank/DDBJ whole genome shotgun (WGS) entry which is preliminary data.</text>
</comment>
<dbReference type="CDD" id="cd02932">
    <property type="entry name" value="OYE_YqiM_FMN"/>
    <property type="match status" value="1"/>
</dbReference>